<dbReference type="PANTHER" id="PTHR44068:SF11">
    <property type="entry name" value="GERANYL DIPHOSPHATE 2-C-METHYLTRANSFERASE"/>
    <property type="match status" value="1"/>
</dbReference>
<dbReference type="InterPro" id="IPR013216">
    <property type="entry name" value="Methyltransf_11"/>
</dbReference>
<dbReference type="Proteomes" id="UP000005632">
    <property type="component" value="Chromosome"/>
</dbReference>
<organism evidence="4 5">
    <name type="scientific">Sphaerochaeta pleomorpha (strain ATCC BAA-1885 / DSM 22778 / Grapes)</name>
    <dbReference type="NCBI Taxonomy" id="158190"/>
    <lineage>
        <taxon>Bacteria</taxon>
        <taxon>Pseudomonadati</taxon>
        <taxon>Spirochaetota</taxon>
        <taxon>Spirochaetia</taxon>
        <taxon>Spirochaetales</taxon>
        <taxon>Sphaerochaetaceae</taxon>
        <taxon>Sphaerochaeta</taxon>
    </lineage>
</organism>
<evidence type="ECO:0000256" key="2">
    <source>
        <dbReference type="SAM" id="Coils"/>
    </source>
</evidence>
<dbReference type="GO" id="GO:0032259">
    <property type="term" value="P:methylation"/>
    <property type="evidence" value="ECO:0007669"/>
    <property type="project" value="UniProtKB-KW"/>
</dbReference>
<dbReference type="RefSeq" id="WP_014269001.1">
    <property type="nucleotide sequence ID" value="NC_016633.1"/>
</dbReference>
<gene>
    <name evidence="4" type="ordered locus">SpiGrapes_0292</name>
</gene>
<dbReference type="InterPro" id="IPR050447">
    <property type="entry name" value="Erg6_SMT_methyltransf"/>
</dbReference>
<dbReference type="InterPro" id="IPR029063">
    <property type="entry name" value="SAM-dependent_MTases_sf"/>
</dbReference>
<dbReference type="GO" id="GO:0008757">
    <property type="term" value="F:S-adenosylmethionine-dependent methyltransferase activity"/>
    <property type="evidence" value="ECO:0007669"/>
    <property type="project" value="InterPro"/>
</dbReference>
<dbReference type="PANTHER" id="PTHR44068">
    <property type="entry name" value="ZGC:194242"/>
    <property type="match status" value="1"/>
</dbReference>
<keyword evidence="4" id="KW-0489">Methyltransferase</keyword>
<feature type="domain" description="Methyltransferase type 11" evidence="3">
    <location>
        <begin position="63"/>
        <end position="158"/>
    </location>
</feature>
<keyword evidence="4" id="KW-0830">Ubiquinone</keyword>
<dbReference type="STRING" id="158190.SpiGrapes_0292"/>
<dbReference type="EMBL" id="CP003155">
    <property type="protein sequence ID" value="AEV28152.1"/>
    <property type="molecule type" value="Genomic_DNA"/>
</dbReference>
<reference evidence="4 5" key="1">
    <citation type="submission" date="2011-11" db="EMBL/GenBank/DDBJ databases">
        <title>Complete sequence of Spirochaeta sp. grapes.</title>
        <authorList>
            <consortium name="US DOE Joint Genome Institute"/>
            <person name="Lucas S."/>
            <person name="Han J."/>
            <person name="Lapidus A."/>
            <person name="Cheng J.-F."/>
            <person name="Goodwin L."/>
            <person name="Pitluck S."/>
            <person name="Peters L."/>
            <person name="Ovchinnikova G."/>
            <person name="Munk A.C."/>
            <person name="Detter J.C."/>
            <person name="Han C."/>
            <person name="Tapia R."/>
            <person name="Land M."/>
            <person name="Hauser L."/>
            <person name="Kyrpides N."/>
            <person name="Ivanova N."/>
            <person name="Pagani I."/>
            <person name="Ritalahtilisa K."/>
            <person name="Loeffler F."/>
            <person name="Woyke T."/>
        </authorList>
    </citation>
    <scope>NUCLEOTIDE SEQUENCE [LARGE SCALE GENOMIC DNA]</scope>
    <source>
        <strain evidence="5">ATCC BAA-1885 / DSM 22778 / Grapes</strain>
    </source>
</reference>
<dbReference type="SUPFAM" id="SSF53335">
    <property type="entry name" value="S-adenosyl-L-methionine-dependent methyltransferases"/>
    <property type="match status" value="1"/>
</dbReference>
<name>G8QUX6_SPHPG</name>
<dbReference type="eggNOG" id="COG2226">
    <property type="taxonomic scope" value="Bacteria"/>
</dbReference>
<keyword evidence="1" id="KW-0808">Transferase</keyword>
<dbReference type="CDD" id="cd02440">
    <property type="entry name" value="AdoMet_MTases"/>
    <property type="match status" value="1"/>
</dbReference>
<sequence>MKEYVEMNRIAWDHESERGNIWTDGCTHEAVMDAKDGKVQIILTPFKNVPAAWLGNTADKKILCLACGGGQQGILLAASGAIVTVLDISIKQIEQEKKVAEREGLHLETLQGDMLDLSRFGDETFDMIYNPTSTCFIDDILSVYTQCNRILKKDGHLLTSVTNPVLYMFDEKKERKGKLSVKYTIPFSDTKSLSKKELEKRLRKYDTIEFSHTLDLLLGGICESGFSITGIYSDSSGCEILDSFVHDCYLAVRAKKCK</sequence>
<evidence type="ECO:0000313" key="4">
    <source>
        <dbReference type="EMBL" id="AEV28152.1"/>
    </source>
</evidence>
<dbReference type="Gene3D" id="3.40.50.150">
    <property type="entry name" value="Vaccinia Virus protein VP39"/>
    <property type="match status" value="1"/>
</dbReference>
<protein>
    <submittedName>
        <fullName evidence="4">Methylase involved in ubiquinone/menaquinone biosynthesis</fullName>
    </submittedName>
</protein>
<keyword evidence="2" id="KW-0175">Coiled coil</keyword>
<dbReference type="OrthoDB" id="9772751at2"/>
<evidence type="ECO:0000256" key="1">
    <source>
        <dbReference type="ARBA" id="ARBA00022679"/>
    </source>
</evidence>
<dbReference type="HOGENOM" id="CLU_088936_0_0_12"/>
<keyword evidence="5" id="KW-1185">Reference proteome</keyword>
<evidence type="ECO:0000259" key="3">
    <source>
        <dbReference type="Pfam" id="PF08241"/>
    </source>
</evidence>
<accession>G8QUX6</accession>
<dbReference type="KEGG" id="sgp:SpiGrapes_0292"/>
<proteinExistence type="predicted"/>
<feature type="coiled-coil region" evidence="2">
    <location>
        <begin position="83"/>
        <end position="110"/>
    </location>
</feature>
<dbReference type="Pfam" id="PF08241">
    <property type="entry name" value="Methyltransf_11"/>
    <property type="match status" value="1"/>
</dbReference>
<dbReference type="AlphaFoldDB" id="G8QUX6"/>
<evidence type="ECO:0000313" key="5">
    <source>
        <dbReference type="Proteomes" id="UP000005632"/>
    </source>
</evidence>